<evidence type="ECO:0000259" key="9">
    <source>
        <dbReference type="PROSITE" id="PS01033"/>
    </source>
</evidence>
<dbReference type="PANTHER" id="PTHR11442:SF91">
    <property type="entry name" value="EMBRYONIC ALPHA GLOBIN E1-RELATED"/>
    <property type="match status" value="1"/>
</dbReference>
<keyword evidence="6" id="KW-0479">Metal-binding</keyword>
<name>A0AAQ5ZIQ4_AMPOC</name>
<dbReference type="GO" id="GO:0019825">
    <property type="term" value="F:oxygen binding"/>
    <property type="evidence" value="ECO:0007669"/>
    <property type="project" value="InterPro"/>
</dbReference>
<evidence type="ECO:0000256" key="4">
    <source>
        <dbReference type="ARBA" id="ARBA00022617"/>
    </source>
</evidence>
<reference evidence="10" key="3">
    <citation type="submission" date="2025-09" db="UniProtKB">
        <authorList>
            <consortium name="Ensembl"/>
        </authorList>
    </citation>
    <scope>IDENTIFICATION</scope>
</reference>
<evidence type="ECO:0000256" key="3">
    <source>
        <dbReference type="ARBA" id="ARBA00022448"/>
    </source>
</evidence>
<dbReference type="InterPro" id="IPR012292">
    <property type="entry name" value="Globin/Proto"/>
</dbReference>
<dbReference type="FunFam" id="1.10.490.10:FF:000002">
    <property type="entry name" value="Hemoglobin subunit alpha"/>
    <property type="match status" value="1"/>
</dbReference>
<keyword evidence="7" id="KW-0408">Iron</keyword>
<dbReference type="GO" id="GO:0031838">
    <property type="term" value="C:haptoglobin-hemoglobin complex"/>
    <property type="evidence" value="ECO:0007669"/>
    <property type="project" value="TreeGrafter"/>
</dbReference>
<reference evidence="10 11" key="1">
    <citation type="submission" date="2022-01" db="EMBL/GenBank/DDBJ databases">
        <title>A chromosome-scale genome assembly of the false clownfish, Amphiprion ocellaris.</title>
        <authorList>
            <person name="Ryu T."/>
        </authorList>
    </citation>
    <scope>NUCLEOTIDE SEQUENCE [LARGE SCALE GENOMIC DNA]</scope>
</reference>
<keyword evidence="4 8" id="KW-0349">Heme</keyword>
<dbReference type="Gene3D" id="1.10.490.10">
    <property type="entry name" value="Globins"/>
    <property type="match status" value="3"/>
</dbReference>
<evidence type="ECO:0000256" key="6">
    <source>
        <dbReference type="ARBA" id="ARBA00022723"/>
    </source>
</evidence>
<dbReference type="GO" id="GO:0042744">
    <property type="term" value="P:hydrogen peroxide catabolic process"/>
    <property type="evidence" value="ECO:0007669"/>
    <property type="project" value="TreeGrafter"/>
</dbReference>
<reference evidence="10" key="2">
    <citation type="submission" date="2025-08" db="UniProtKB">
        <authorList>
            <consortium name="Ensembl"/>
        </authorList>
    </citation>
    <scope>IDENTIFICATION</scope>
</reference>
<dbReference type="InterPro" id="IPR002338">
    <property type="entry name" value="Hemoglobin_a-typ"/>
</dbReference>
<dbReference type="InterPro" id="IPR009050">
    <property type="entry name" value="Globin-like_sf"/>
</dbReference>
<dbReference type="PANTHER" id="PTHR11442">
    <property type="entry name" value="HEMOGLOBIN FAMILY MEMBER"/>
    <property type="match status" value="1"/>
</dbReference>
<dbReference type="InterPro" id="IPR000971">
    <property type="entry name" value="Globin"/>
</dbReference>
<dbReference type="InterPro" id="IPR050056">
    <property type="entry name" value="Hemoglobin_oxygen_transport"/>
</dbReference>
<dbReference type="GO" id="GO:0020037">
    <property type="term" value="F:heme binding"/>
    <property type="evidence" value="ECO:0007669"/>
    <property type="project" value="InterPro"/>
</dbReference>
<dbReference type="GO" id="GO:0004601">
    <property type="term" value="F:peroxidase activity"/>
    <property type="evidence" value="ECO:0007669"/>
    <property type="project" value="TreeGrafter"/>
</dbReference>
<dbReference type="GO" id="GO:0043177">
    <property type="term" value="F:organic acid binding"/>
    <property type="evidence" value="ECO:0007669"/>
    <property type="project" value="TreeGrafter"/>
</dbReference>
<dbReference type="AlphaFoldDB" id="A0AAQ5ZIQ4"/>
<evidence type="ECO:0000256" key="1">
    <source>
        <dbReference type="ARBA" id="ARBA00002650"/>
    </source>
</evidence>
<dbReference type="CDD" id="cd08927">
    <property type="entry name" value="Hb-alpha-like"/>
    <property type="match status" value="1"/>
</dbReference>
<dbReference type="PROSITE" id="PS01033">
    <property type="entry name" value="GLOBIN"/>
    <property type="match status" value="2"/>
</dbReference>
<sequence>MTSLTAKDKATVKAFWAQVSGKAADIGQDALGRMLIVYPQTKTYFAHWKDLGPNSAPVKKHGMTVMGGVADAVTKIDDLTAGLLNLSELHAFTLRIDPQNFKMTSLTAKDKATVKAFWAQVSGKAADIGKDALGRMLIVYPQTKTYFAHWKDLGPNSAPVKKHGMTVMGGVADAVTKIDDLTAGLLNLSELHAFTLRIDPQNFKMTSLTAKDKATVKAFWAQVSGRAEDIGKDALGRMLIVYPQTKTYFAHWKDLGPNSAPVKKHGMTVMGGVADAVTKIDDLTTGLLSLSELHAFTLRIDPQNFKILAHNILVVLAIMFPTEFTPEVHVSLDKFLAALARALAEKYR</sequence>
<keyword evidence="5 8" id="KW-0561">Oxygen transport</keyword>
<dbReference type="Ensembl" id="ENSAOCT00000046148.1">
    <property type="protein sequence ID" value="ENSAOCP00000063695.1"/>
    <property type="gene ID" value="ENSAOCG00000004495.2"/>
</dbReference>
<dbReference type="GeneTree" id="ENSGT00940000163288"/>
<keyword evidence="11" id="KW-1185">Reference proteome</keyword>
<evidence type="ECO:0000313" key="11">
    <source>
        <dbReference type="Proteomes" id="UP001501940"/>
    </source>
</evidence>
<evidence type="ECO:0000313" key="10">
    <source>
        <dbReference type="Ensembl" id="ENSAOCP00000063695.1"/>
    </source>
</evidence>
<feature type="domain" description="Globin" evidence="9">
    <location>
        <begin position="207"/>
        <end position="348"/>
    </location>
</feature>
<evidence type="ECO:0000256" key="2">
    <source>
        <dbReference type="ARBA" id="ARBA00008705"/>
    </source>
</evidence>
<comment type="similarity">
    <text evidence="2 8">Belongs to the globin family.</text>
</comment>
<dbReference type="GO" id="GO:0005344">
    <property type="term" value="F:oxygen carrier activity"/>
    <property type="evidence" value="ECO:0007669"/>
    <property type="project" value="UniProtKB-KW"/>
</dbReference>
<dbReference type="GO" id="GO:0005833">
    <property type="term" value="C:hemoglobin complex"/>
    <property type="evidence" value="ECO:0007669"/>
    <property type="project" value="InterPro"/>
</dbReference>
<evidence type="ECO:0000256" key="7">
    <source>
        <dbReference type="ARBA" id="ARBA00023004"/>
    </source>
</evidence>
<accession>A0AAQ5ZIQ4</accession>
<dbReference type="Proteomes" id="UP001501940">
    <property type="component" value="Chromosome 19"/>
</dbReference>
<dbReference type="Pfam" id="PF00042">
    <property type="entry name" value="Globin"/>
    <property type="match status" value="3"/>
</dbReference>
<dbReference type="PRINTS" id="PR00612">
    <property type="entry name" value="ALPHAHAEM"/>
</dbReference>
<protein>
    <submittedName>
        <fullName evidence="10">Hemoglobin, alpha embryonic 1.2</fullName>
    </submittedName>
</protein>
<dbReference type="GO" id="GO:0031720">
    <property type="term" value="F:haptoglobin binding"/>
    <property type="evidence" value="ECO:0007669"/>
    <property type="project" value="TreeGrafter"/>
</dbReference>
<keyword evidence="3 8" id="KW-0813">Transport</keyword>
<dbReference type="SUPFAM" id="SSF46458">
    <property type="entry name" value="Globin-like"/>
    <property type="match status" value="3"/>
</dbReference>
<evidence type="ECO:0000256" key="8">
    <source>
        <dbReference type="RuleBase" id="RU000356"/>
    </source>
</evidence>
<proteinExistence type="inferred from homology"/>
<feature type="domain" description="Globin" evidence="9">
    <location>
        <begin position="3"/>
        <end position="134"/>
    </location>
</feature>
<comment type="function">
    <text evidence="1">Involved in oxygen transport from gills to the various peripheral tissues.</text>
</comment>
<organism evidence="10 11">
    <name type="scientific">Amphiprion ocellaris</name>
    <name type="common">Clown anemonefish</name>
    <dbReference type="NCBI Taxonomy" id="80972"/>
    <lineage>
        <taxon>Eukaryota</taxon>
        <taxon>Metazoa</taxon>
        <taxon>Chordata</taxon>
        <taxon>Craniata</taxon>
        <taxon>Vertebrata</taxon>
        <taxon>Euteleostomi</taxon>
        <taxon>Actinopterygii</taxon>
        <taxon>Neopterygii</taxon>
        <taxon>Teleostei</taxon>
        <taxon>Neoteleostei</taxon>
        <taxon>Acanthomorphata</taxon>
        <taxon>Ovalentaria</taxon>
        <taxon>Pomacentridae</taxon>
        <taxon>Amphiprion</taxon>
    </lineage>
</organism>
<dbReference type="GO" id="GO:0072562">
    <property type="term" value="C:blood microparticle"/>
    <property type="evidence" value="ECO:0007669"/>
    <property type="project" value="TreeGrafter"/>
</dbReference>
<evidence type="ECO:0000256" key="5">
    <source>
        <dbReference type="ARBA" id="ARBA00022621"/>
    </source>
</evidence>
<dbReference type="GO" id="GO:0046872">
    <property type="term" value="F:metal ion binding"/>
    <property type="evidence" value="ECO:0007669"/>
    <property type="project" value="UniProtKB-KW"/>
</dbReference>